<dbReference type="PANTHER" id="PTHR37285">
    <property type="entry name" value="SPORE WALL MATURATION PROTEIN DIT1"/>
    <property type="match status" value="1"/>
</dbReference>
<keyword evidence="1" id="KW-0808">Transferase</keyword>
<dbReference type="CDD" id="cd03784">
    <property type="entry name" value="GT1_Gtf-like"/>
    <property type="match status" value="1"/>
</dbReference>
<dbReference type="AlphaFoldDB" id="J5SW37"/>
<accession>J5SW37</accession>
<dbReference type="RefSeq" id="XP_014179062.1">
    <property type="nucleotide sequence ID" value="XM_014323587.1"/>
</dbReference>
<dbReference type="Proteomes" id="UP000002748">
    <property type="component" value="Unassembled WGS sequence"/>
</dbReference>
<comment type="caution">
    <text evidence="2">The sequence shown here is derived from an EMBL/GenBank/DDBJ whole genome shotgun (WGS) entry which is preliminary data.</text>
</comment>
<dbReference type="Gene3D" id="3.40.50.2000">
    <property type="entry name" value="Glycogen Phosphorylase B"/>
    <property type="match status" value="2"/>
</dbReference>
<dbReference type="InterPro" id="IPR007817">
    <property type="entry name" value="Isocyanide_synthase_DIT1"/>
</dbReference>
<protein>
    <recommendedName>
        <fullName evidence="4">UDP-glycosyltransferases domain-containing protein</fullName>
    </recommendedName>
</protein>
<name>J5SW37_TRIAS</name>
<evidence type="ECO:0000313" key="2">
    <source>
        <dbReference type="EMBL" id="EJT47846.1"/>
    </source>
</evidence>
<dbReference type="GeneID" id="25986820"/>
<dbReference type="PANTHER" id="PTHR37285:SF5">
    <property type="entry name" value="SPORE WALL MATURATION PROTEIN DIT1"/>
    <property type="match status" value="1"/>
</dbReference>
<dbReference type="KEGG" id="tasa:A1Q1_03307"/>
<proteinExistence type="predicted"/>
<dbReference type="GO" id="GO:0008194">
    <property type="term" value="F:UDP-glycosyltransferase activity"/>
    <property type="evidence" value="ECO:0007669"/>
    <property type="project" value="InterPro"/>
</dbReference>
<dbReference type="SUPFAM" id="SSF53756">
    <property type="entry name" value="UDP-Glycosyltransferase/glycogen phosphorylase"/>
    <property type="match status" value="1"/>
</dbReference>
<dbReference type="EMBL" id="ALBS01000227">
    <property type="protein sequence ID" value="EJT47846.1"/>
    <property type="molecule type" value="Genomic_DNA"/>
</dbReference>
<dbReference type="OrthoDB" id="5835829at2759"/>
<gene>
    <name evidence="2" type="ORF">A1Q1_03307</name>
</gene>
<dbReference type="InterPro" id="IPR002213">
    <property type="entry name" value="UDP_glucos_trans"/>
</dbReference>
<reference evidence="2 3" key="1">
    <citation type="journal article" date="2012" name="Eukaryot. Cell">
        <title>Draft genome sequence of CBS 2479, the standard type strain of Trichosporon asahii.</title>
        <authorList>
            <person name="Yang R.Y."/>
            <person name="Li H.T."/>
            <person name="Zhu H."/>
            <person name="Zhou G.P."/>
            <person name="Wang M."/>
            <person name="Wang L."/>
        </authorList>
    </citation>
    <scope>NUCLEOTIDE SEQUENCE [LARGE SCALE GENOMIC DNA]</scope>
    <source>
        <strain evidence="3">ATCC 90039 / CBS 2479 / JCM 2466 / KCTC 7840 / NCYC 2677 / UAMH 7654</strain>
    </source>
</reference>
<dbReference type="Pfam" id="PF00201">
    <property type="entry name" value="UDPGT"/>
    <property type="match status" value="1"/>
</dbReference>
<sequence length="768" mass="82434">MLRTPAALDVDPDVRRSLDSLPELRHPSLASLTAPASVSTDNLISPAAANKVTEALTERLTASIVDAYERHLKFTPEGCRWVVEGRAAFTKTVAFFVAAGKAVEFVLPAFPCKSSNLNKVSGALPDKGEELALRTLKLFSEDVTSFYSPGVLVRVVSDGHVFSDLVGTDDAAVDEYNAALKEMAAGIDARVLFAGLDELIAHISDAPPGEIPATGPMATKHTSEADAARATLLHFYGQPPSTIDERLANDKALLGLCRGFSRFVFEDTLQHPSMKTMSQSKRKRVAWSTAKLMILRNEAYSRLVEVCFPTAFPISLVHPSFHSGLGAPVEAQLFHIPTPWHNVVLQLPNGGYASSAPLRRERAHTFVSCFFIAAPGMGHVIPLLHLAHWAAQSGIKATFLASDVPLKRAPSLMHPNLTLVALPSTGVTYEDYAQGPHAVMPLYQQMIGPASAELERLAAEGATAVVASPFIFFGSPVAKRLGMHWTTLVDVSPIGAAVTLRVAAAAVGKEPDEQLCADGLDVPGYMRVGTEDVIAVFGEKGLTPSGPTVWLASGFAQLVQESDAMLANAIPGLDDLSEAELGSRIGPLFLHSPSDLPADIASFLDKQQPRSVVYIAFGTLSVRDDALLEQIHNVLEEIGVPFIWITNAELDPLPNGIVQRWLPQAAVLQHPSIGLFYGHGGWNSVLEAVAGGVPILMKPAHAEQWLNARVVEEKYGTGRKGCPESIKHWACGGWAKETANAAVLAETVTQAQAQSQANWDKWVEAAFK</sequence>
<evidence type="ECO:0008006" key="4">
    <source>
        <dbReference type="Google" id="ProtNLM"/>
    </source>
</evidence>
<organism evidence="2 3">
    <name type="scientific">Trichosporon asahii var. asahii (strain ATCC 90039 / CBS 2479 / JCM 2466 / KCTC 7840 / NBRC 103889/ NCYC 2677 / UAMH 7654)</name>
    <name type="common">Yeast</name>
    <dbReference type="NCBI Taxonomy" id="1186058"/>
    <lineage>
        <taxon>Eukaryota</taxon>
        <taxon>Fungi</taxon>
        <taxon>Dikarya</taxon>
        <taxon>Basidiomycota</taxon>
        <taxon>Agaricomycotina</taxon>
        <taxon>Tremellomycetes</taxon>
        <taxon>Trichosporonales</taxon>
        <taxon>Trichosporonaceae</taxon>
        <taxon>Trichosporon</taxon>
    </lineage>
</organism>
<evidence type="ECO:0000256" key="1">
    <source>
        <dbReference type="ARBA" id="ARBA00022679"/>
    </source>
</evidence>
<dbReference type="HOGENOM" id="CLU_363768_0_0_1"/>
<evidence type="ECO:0000313" key="3">
    <source>
        <dbReference type="Proteomes" id="UP000002748"/>
    </source>
</evidence>
<dbReference type="VEuPathDB" id="FungiDB:A1Q1_03307"/>
<dbReference type="Pfam" id="PF05141">
    <property type="entry name" value="DIT1_PvcA"/>
    <property type="match status" value="1"/>
</dbReference>